<feature type="transmembrane region" description="Helical" evidence="1">
    <location>
        <begin position="155"/>
        <end position="172"/>
    </location>
</feature>
<protein>
    <recommendedName>
        <fullName evidence="2">Fatty acid desaturase domain-containing protein</fullName>
    </recommendedName>
</protein>
<evidence type="ECO:0000313" key="3">
    <source>
        <dbReference type="EMBL" id="PJZ70475.1"/>
    </source>
</evidence>
<dbReference type="AlphaFoldDB" id="A0A2M9ZQR6"/>
<comment type="caution">
    <text evidence="4">The sequence shown here is derived from an EMBL/GenBank/DDBJ whole genome shotgun (WGS) entry which is preliminary data.</text>
</comment>
<evidence type="ECO:0000313" key="5">
    <source>
        <dbReference type="Proteomes" id="UP000231962"/>
    </source>
</evidence>
<sequence>MSASQKQFGIVRHRADLRPLFLVFTVGTLQFIAYLFCDTVESAIYSALALYFPLAMVGPVSHNHAHYSIFRVKLLNKIFEIWMYLESGQMASKFRLHHNFGHHPFYTDPKKDTSTWVRSDGSTMNRFEYIFWYFVTYTYRVIQIGKSHKVLLKQFYWQQLFATIVIGALVYYNPINALIVYLLPMLFSWLLFINFTYDNHVDLHSKDDYEASMTNTSRLINFIIFNNGYHLAHHIKQGLHWSELPEFHKSIEHKIPVELRPQIVK</sequence>
<feature type="transmembrane region" description="Helical" evidence="1">
    <location>
        <begin position="178"/>
        <end position="197"/>
    </location>
</feature>
<evidence type="ECO:0000259" key="2">
    <source>
        <dbReference type="Pfam" id="PF00487"/>
    </source>
</evidence>
<gene>
    <name evidence="3" type="ORF">CH360_05645</name>
    <name evidence="4" type="ORF">CH373_05225</name>
</gene>
<feature type="transmembrane region" description="Helical" evidence="1">
    <location>
        <begin position="42"/>
        <end position="61"/>
    </location>
</feature>
<dbReference type="GO" id="GO:0006629">
    <property type="term" value="P:lipid metabolic process"/>
    <property type="evidence" value="ECO:0007669"/>
    <property type="project" value="InterPro"/>
</dbReference>
<dbReference type="Proteomes" id="UP000231990">
    <property type="component" value="Unassembled WGS sequence"/>
</dbReference>
<evidence type="ECO:0000313" key="4">
    <source>
        <dbReference type="EMBL" id="PJZ74311.1"/>
    </source>
</evidence>
<keyword evidence="1" id="KW-1133">Transmembrane helix</keyword>
<feature type="transmembrane region" description="Helical" evidence="1">
    <location>
        <begin position="20"/>
        <end position="36"/>
    </location>
</feature>
<keyword evidence="5" id="KW-1185">Reference proteome</keyword>
<dbReference type="EMBL" id="NPDY01000003">
    <property type="protein sequence ID" value="PJZ70475.1"/>
    <property type="molecule type" value="Genomic_DNA"/>
</dbReference>
<dbReference type="CDD" id="cd01060">
    <property type="entry name" value="Membrane-FADS-like"/>
    <property type="match status" value="1"/>
</dbReference>
<dbReference type="Pfam" id="PF00487">
    <property type="entry name" value="FA_desaturase"/>
    <property type="match status" value="1"/>
</dbReference>
<organism evidence="4 6">
    <name type="scientific">Leptospira perolatii</name>
    <dbReference type="NCBI Taxonomy" id="2023191"/>
    <lineage>
        <taxon>Bacteria</taxon>
        <taxon>Pseudomonadati</taxon>
        <taxon>Spirochaetota</taxon>
        <taxon>Spirochaetia</taxon>
        <taxon>Leptospirales</taxon>
        <taxon>Leptospiraceae</taxon>
        <taxon>Leptospira</taxon>
    </lineage>
</organism>
<dbReference type="RefSeq" id="WP_100713044.1">
    <property type="nucleotide sequence ID" value="NZ_NPDY01000003.1"/>
</dbReference>
<reference evidence="5 6" key="1">
    <citation type="submission" date="2017-07" db="EMBL/GenBank/DDBJ databases">
        <title>Leptospira spp. isolated from tropical soils.</title>
        <authorList>
            <person name="Thibeaux R."/>
            <person name="Iraola G."/>
            <person name="Ferres I."/>
            <person name="Bierque E."/>
            <person name="Girault D."/>
            <person name="Soupe-Gilbert M.-E."/>
            <person name="Picardeau M."/>
            <person name="Goarant C."/>
        </authorList>
    </citation>
    <scope>NUCLEOTIDE SEQUENCE [LARGE SCALE GENOMIC DNA]</scope>
    <source>
        <strain evidence="4 6">FH1-B-B1</strain>
        <strain evidence="3 5">FH1-B-C1</strain>
    </source>
</reference>
<name>A0A2M9ZQR6_9LEPT</name>
<dbReference type="OrthoDB" id="8938484at2"/>
<dbReference type="EMBL" id="NPDZ01000002">
    <property type="protein sequence ID" value="PJZ74311.1"/>
    <property type="molecule type" value="Genomic_DNA"/>
</dbReference>
<keyword evidence="1" id="KW-0812">Transmembrane</keyword>
<accession>A0A2M9ZQR6</accession>
<dbReference type="Proteomes" id="UP000231962">
    <property type="component" value="Unassembled WGS sequence"/>
</dbReference>
<proteinExistence type="predicted"/>
<evidence type="ECO:0000313" key="6">
    <source>
        <dbReference type="Proteomes" id="UP000231990"/>
    </source>
</evidence>
<feature type="domain" description="Fatty acid desaturase" evidence="2">
    <location>
        <begin position="49"/>
        <end position="256"/>
    </location>
</feature>
<dbReference type="InterPro" id="IPR005804">
    <property type="entry name" value="FA_desaturase_dom"/>
</dbReference>
<keyword evidence="1" id="KW-0472">Membrane</keyword>
<evidence type="ECO:0000256" key="1">
    <source>
        <dbReference type="SAM" id="Phobius"/>
    </source>
</evidence>